<accession>A0ABX1XLB8</accession>
<comment type="caution">
    <text evidence="15">The sequence shown here is derived from an EMBL/GenBank/DDBJ whole genome shotgun (WGS) entry which is preliminary data.</text>
</comment>
<protein>
    <recommendedName>
        <fullName evidence="3">histidine kinase</fullName>
        <ecNumber evidence="3">2.7.13.3</ecNumber>
    </recommendedName>
</protein>
<dbReference type="Pfam" id="PF00672">
    <property type="entry name" value="HAMP"/>
    <property type="match status" value="1"/>
</dbReference>
<dbReference type="InterPro" id="IPR003594">
    <property type="entry name" value="HATPase_dom"/>
</dbReference>
<evidence type="ECO:0000256" key="2">
    <source>
        <dbReference type="ARBA" id="ARBA00004651"/>
    </source>
</evidence>
<evidence type="ECO:0000256" key="1">
    <source>
        <dbReference type="ARBA" id="ARBA00000085"/>
    </source>
</evidence>
<dbReference type="Pfam" id="PF02518">
    <property type="entry name" value="HATPase_c"/>
    <property type="match status" value="1"/>
</dbReference>
<comment type="subcellular location">
    <subcellularLocation>
        <location evidence="2">Cell membrane</location>
        <topology evidence="2">Multi-pass membrane protein</topology>
    </subcellularLocation>
</comment>
<gene>
    <name evidence="15" type="ORF">GC096_35525</name>
</gene>
<feature type="transmembrane region" description="Helical" evidence="12">
    <location>
        <begin position="283"/>
        <end position="310"/>
    </location>
</feature>
<evidence type="ECO:0000256" key="4">
    <source>
        <dbReference type="ARBA" id="ARBA00022475"/>
    </source>
</evidence>
<evidence type="ECO:0000313" key="16">
    <source>
        <dbReference type="Proteomes" id="UP000653578"/>
    </source>
</evidence>
<reference evidence="15 16" key="1">
    <citation type="submission" date="2019-10" db="EMBL/GenBank/DDBJ databases">
        <title>Description of Paenibacillus humi sp. nov.</title>
        <authorList>
            <person name="Carlier A."/>
            <person name="Qi S."/>
        </authorList>
    </citation>
    <scope>NUCLEOTIDE SEQUENCE [LARGE SCALE GENOMIC DNA]</scope>
    <source>
        <strain evidence="15 16">LMG 31461</strain>
    </source>
</reference>
<evidence type="ECO:0000256" key="7">
    <source>
        <dbReference type="ARBA" id="ARBA00022741"/>
    </source>
</evidence>
<dbReference type="SMART" id="SM00387">
    <property type="entry name" value="HATPase_c"/>
    <property type="match status" value="1"/>
</dbReference>
<evidence type="ECO:0000259" key="14">
    <source>
        <dbReference type="PROSITE" id="PS50885"/>
    </source>
</evidence>
<keyword evidence="6" id="KW-0808">Transferase</keyword>
<dbReference type="SUPFAM" id="SSF158472">
    <property type="entry name" value="HAMP domain-like"/>
    <property type="match status" value="1"/>
</dbReference>
<evidence type="ECO:0000259" key="13">
    <source>
        <dbReference type="PROSITE" id="PS50109"/>
    </source>
</evidence>
<keyword evidence="10" id="KW-0902">Two-component regulatory system</keyword>
<evidence type="ECO:0000256" key="5">
    <source>
        <dbReference type="ARBA" id="ARBA00022553"/>
    </source>
</evidence>
<evidence type="ECO:0000256" key="11">
    <source>
        <dbReference type="ARBA" id="ARBA00023136"/>
    </source>
</evidence>
<dbReference type="Pfam" id="PF06580">
    <property type="entry name" value="His_kinase"/>
    <property type="match status" value="1"/>
</dbReference>
<keyword evidence="9" id="KW-0067">ATP-binding</keyword>
<dbReference type="PANTHER" id="PTHR34220">
    <property type="entry name" value="SENSOR HISTIDINE KINASE YPDA"/>
    <property type="match status" value="1"/>
</dbReference>
<dbReference type="PANTHER" id="PTHR34220:SF7">
    <property type="entry name" value="SENSOR HISTIDINE KINASE YPDA"/>
    <property type="match status" value="1"/>
</dbReference>
<feature type="transmembrane region" description="Helical" evidence="12">
    <location>
        <begin position="18"/>
        <end position="37"/>
    </location>
</feature>
<dbReference type="InterPro" id="IPR036890">
    <property type="entry name" value="HATPase_C_sf"/>
</dbReference>
<feature type="domain" description="Histidine kinase" evidence="13">
    <location>
        <begin position="470"/>
        <end position="571"/>
    </location>
</feature>
<keyword evidence="4" id="KW-1003">Cell membrane</keyword>
<keyword evidence="11 12" id="KW-0472">Membrane</keyword>
<dbReference type="PROSITE" id="PS50885">
    <property type="entry name" value="HAMP"/>
    <property type="match status" value="1"/>
</dbReference>
<dbReference type="CDD" id="cd06225">
    <property type="entry name" value="HAMP"/>
    <property type="match status" value="1"/>
</dbReference>
<dbReference type="Gene3D" id="6.10.340.10">
    <property type="match status" value="1"/>
</dbReference>
<feature type="domain" description="HAMP" evidence="14">
    <location>
        <begin position="307"/>
        <end position="359"/>
    </location>
</feature>
<evidence type="ECO:0000256" key="12">
    <source>
        <dbReference type="SAM" id="Phobius"/>
    </source>
</evidence>
<evidence type="ECO:0000256" key="10">
    <source>
        <dbReference type="ARBA" id="ARBA00023012"/>
    </source>
</evidence>
<keyword evidence="12" id="KW-1133">Transmembrane helix</keyword>
<keyword evidence="5" id="KW-0597">Phosphoprotein</keyword>
<keyword evidence="12" id="KW-0812">Transmembrane</keyword>
<evidence type="ECO:0000256" key="8">
    <source>
        <dbReference type="ARBA" id="ARBA00022777"/>
    </source>
</evidence>
<dbReference type="PROSITE" id="PS50109">
    <property type="entry name" value="HIS_KIN"/>
    <property type="match status" value="1"/>
</dbReference>
<dbReference type="Gene3D" id="3.30.565.10">
    <property type="entry name" value="Histidine kinase-like ATPase, C-terminal domain"/>
    <property type="match status" value="1"/>
</dbReference>
<dbReference type="RefSeq" id="WP_171637581.1">
    <property type="nucleotide sequence ID" value="NZ_WHNY01000090.1"/>
</dbReference>
<sequence>MRTFLAYFQNLRFKQKLFISYMVVSIIPVVVLGMFSYHQASSFLLQQAKQNLDGSISQIAETINYRAKQHEAIINSITQNVVFKRIFISNDGDFPVLYRDYVDPFFSNILDFNHDILQISVFTENQSILRGEYILPLELTSDLKWASQQKHSKETQWNIKNGKLFATRPFVSEEGVQVGKTPAVLFLSIDADSLFQGLDDIQTKAYGILILDKEGNQILSKNMKMSAEMPIASLPSSQLMERIGSFSMQATDYMYITADMAEPGWKLVYFTPKSGISVDARSIVSATALIVLVCLAGLLLIIWMFSNTFVKRIIKLNKKMMIVENGNLKIDVSSQSRDEIGQLTNRFGNMLVNINTLIEEVYQSKITQKEAELKALQTQINPHFLYNTLSIINWKALEIDAMEISQITNTVSRFYRTVLNKGRDFIPVRNELENAKDYMHIQSIMHNYRFDFICEVDEALLRYDMINLIFQPILENALEHGIDKLRKGSGRGCITLRGYRSGDDLEFCIADNGPGMSKELAEEVIQLSSVGYGLKNVHDRIQIRFGQSYGLRIDSELGHGTSVFLNFPAYTAEGYSKEDDRTR</sequence>
<evidence type="ECO:0000313" key="15">
    <source>
        <dbReference type="EMBL" id="NOU69330.1"/>
    </source>
</evidence>
<name>A0ABX1XLB8_9BACL</name>
<dbReference type="InterPro" id="IPR003660">
    <property type="entry name" value="HAMP_dom"/>
</dbReference>
<evidence type="ECO:0000256" key="6">
    <source>
        <dbReference type="ARBA" id="ARBA00022679"/>
    </source>
</evidence>
<dbReference type="InterPro" id="IPR050640">
    <property type="entry name" value="Bact_2-comp_sensor_kinase"/>
</dbReference>
<evidence type="ECO:0000256" key="9">
    <source>
        <dbReference type="ARBA" id="ARBA00022840"/>
    </source>
</evidence>
<evidence type="ECO:0000256" key="3">
    <source>
        <dbReference type="ARBA" id="ARBA00012438"/>
    </source>
</evidence>
<keyword evidence="7" id="KW-0547">Nucleotide-binding</keyword>
<dbReference type="SMART" id="SM00304">
    <property type="entry name" value="HAMP"/>
    <property type="match status" value="1"/>
</dbReference>
<dbReference type="InterPro" id="IPR005467">
    <property type="entry name" value="His_kinase_dom"/>
</dbReference>
<keyword evidence="16" id="KW-1185">Reference proteome</keyword>
<organism evidence="15 16">
    <name type="scientific">Paenibacillus plantarum</name>
    <dbReference type="NCBI Taxonomy" id="2654975"/>
    <lineage>
        <taxon>Bacteria</taxon>
        <taxon>Bacillati</taxon>
        <taxon>Bacillota</taxon>
        <taxon>Bacilli</taxon>
        <taxon>Bacillales</taxon>
        <taxon>Paenibacillaceae</taxon>
        <taxon>Paenibacillus</taxon>
    </lineage>
</organism>
<comment type="catalytic activity">
    <reaction evidence="1">
        <text>ATP + protein L-histidine = ADP + protein N-phospho-L-histidine.</text>
        <dbReference type="EC" id="2.7.13.3"/>
    </reaction>
</comment>
<dbReference type="EC" id="2.7.13.3" evidence="3"/>
<dbReference type="Proteomes" id="UP000653578">
    <property type="component" value="Unassembled WGS sequence"/>
</dbReference>
<dbReference type="EMBL" id="WHNY01000090">
    <property type="protein sequence ID" value="NOU69330.1"/>
    <property type="molecule type" value="Genomic_DNA"/>
</dbReference>
<dbReference type="SUPFAM" id="SSF55874">
    <property type="entry name" value="ATPase domain of HSP90 chaperone/DNA topoisomerase II/histidine kinase"/>
    <property type="match status" value="1"/>
</dbReference>
<proteinExistence type="predicted"/>
<keyword evidence="8" id="KW-0418">Kinase</keyword>
<dbReference type="InterPro" id="IPR010559">
    <property type="entry name" value="Sig_transdc_His_kin_internal"/>
</dbReference>